<reference evidence="6" key="1">
    <citation type="submission" date="2017-05" db="EMBL/GenBank/DDBJ databases">
        <title>Improved OligoMM genomes.</title>
        <authorList>
            <person name="Garzetti D."/>
        </authorList>
    </citation>
    <scope>NUCLEOTIDE SEQUENCE [LARGE SCALE GENOMIC DNA]</scope>
    <source>
        <strain evidence="6">KB18</strain>
    </source>
</reference>
<evidence type="ECO:0000313" key="6">
    <source>
        <dbReference type="Proteomes" id="UP000196710"/>
    </source>
</evidence>
<evidence type="ECO:0000256" key="2">
    <source>
        <dbReference type="ARBA" id="ARBA00023125"/>
    </source>
</evidence>
<sequence length="306" mass="35055">MIIRRTPVYNVQVNHEGMEENLFPDPSFPFYIFFEDYSALIGRTLNCHWHPELELDYVLRGGVDFTINGRPQMLTAGECLFLNSGVLHTARQREDMESALIMVVVFRPSLFAKEHPDSGFLRYFSGSEESLVWDGAGEEEVPVRLALERLAGLREGEYGYELMCLSEISRIWLYASRRMQQGGQRNDGGAAHGPVKKMLAYIHDHYQEKITIDQLTAFAGVSRTQCYSQFRQYTGLSPVAYLNDYRLNRAAALMLETECSVTEAGYACGFGDSSYFVKLFRQRFGVPPMRYRRERRISERAPSVTT</sequence>
<keyword evidence="6" id="KW-1185">Reference proteome</keyword>
<dbReference type="InterPro" id="IPR050204">
    <property type="entry name" value="AraC_XylS_family_regulators"/>
</dbReference>
<dbReference type="SUPFAM" id="SSF46689">
    <property type="entry name" value="Homeodomain-like"/>
    <property type="match status" value="2"/>
</dbReference>
<dbReference type="PROSITE" id="PS00041">
    <property type="entry name" value="HTH_ARAC_FAMILY_1"/>
    <property type="match status" value="1"/>
</dbReference>
<dbReference type="InterPro" id="IPR020449">
    <property type="entry name" value="Tscrpt_reg_AraC-type_HTH"/>
</dbReference>
<proteinExistence type="predicted"/>
<dbReference type="InterPro" id="IPR003313">
    <property type="entry name" value="AraC-bd"/>
</dbReference>
<dbReference type="SMART" id="SM00342">
    <property type="entry name" value="HTH_ARAC"/>
    <property type="match status" value="1"/>
</dbReference>
<dbReference type="InterPro" id="IPR018062">
    <property type="entry name" value="HTH_AraC-typ_CS"/>
</dbReference>
<dbReference type="Pfam" id="PF12833">
    <property type="entry name" value="HTH_18"/>
    <property type="match status" value="1"/>
</dbReference>
<keyword evidence="1" id="KW-0805">Transcription regulation</keyword>
<dbReference type="PROSITE" id="PS01124">
    <property type="entry name" value="HTH_ARAC_FAMILY_2"/>
    <property type="match status" value="1"/>
</dbReference>
<keyword evidence="3" id="KW-0804">Transcription</keyword>
<protein>
    <recommendedName>
        <fullName evidence="4">HTH araC/xylS-type domain-containing protein</fullName>
    </recommendedName>
</protein>
<organism evidence="5 6">
    <name type="scientific">Acutalibacter muris</name>
    <dbReference type="NCBI Taxonomy" id="1796620"/>
    <lineage>
        <taxon>Bacteria</taxon>
        <taxon>Bacillati</taxon>
        <taxon>Bacillota</taxon>
        <taxon>Clostridia</taxon>
        <taxon>Eubacteriales</taxon>
        <taxon>Acutalibacteraceae</taxon>
        <taxon>Acutalibacter</taxon>
    </lineage>
</organism>
<dbReference type="Gene3D" id="1.10.10.60">
    <property type="entry name" value="Homeodomain-like"/>
    <property type="match status" value="2"/>
</dbReference>
<dbReference type="InterPro" id="IPR018060">
    <property type="entry name" value="HTH_AraC"/>
</dbReference>
<feature type="domain" description="HTH araC/xylS-type" evidence="4">
    <location>
        <begin position="196"/>
        <end position="294"/>
    </location>
</feature>
<evidence type="ECO:0000256" key="3">
    <source>
        <dbReference type="ARBA" id="ARBA00023163"/>
    </source>
</evidence>
<evidence type="ECO:0000259" key="4">
    <source>
        <dbReference type="PROSITE" id="PS01124"/>
    </source>
</evidence>
<dbReference type="InterPro" id="IPR014710">
    <property type="entry name" value="RmlC-like_jellyroll"/>
</dbReference>
<dbReference type="Proteomes" id="UP000196710">
    <property type="component" value="Chromosome"/>
</dbReference>
<keyword evidence="2" id="KW-0238">DNA-binding</keyword>
<dbReference type="EMBL" id="CP021422">
    <property type="protein sequence ID" value="ASB40746.1"/>
    <property type="molecule type" value="Genomic_DNA"/>
</dbReference>
<dbReference type="InterPro" id="IPR011051">
    <property type="entry name" value="RmlC_Cupin_sf"/>
</dbReference>
<accession>A0ABN5A1R7</accession>
<dbReference type="InterPro" id="IPR009057">
    <property type="entry name" value="Homeodomain-like_sf"/>
</dbReference>
<evidence type="ECO:0000256" key="1">
    <source>
        <dbReference type="ARBA" id="ARBA00023015"/>
    </source>
</evidence>
<dbReference type="Gene3D" id="2.60.120.10">
    <property type="entry name" value="Jelly Rolls"/>
    <property type="match status" value="1"/>
</dbReference>
<dbReference type="SUPFAM" id="SSF51182">
    <property type="entry name" value="RmlC-like cupins"/>
    <property type="match status" value="1"/>
</dbReference>
<dbReference type="PRINTS" id="PR00032">
    <property type="entry name" value="HTHARAC"/>
</dbReference>
<dbReference type="Pfam" id="PF02311">
    <property type="entry name" value="AraC_binding"/>
    <property type="match status" value="1"/>
</dbReference>
<dbReference type="PANTHER" id="PTHR46796">
    <property type="entry name" value="HTH-TYPE TRANSCRIPTIONAL ACTIVATOR RHAS-RELATED"/>
    <property type="match status" value="1"/>
</dbReference>
<evidence type="ECO:0000313" key="5">
    <source>
        <dbReference type="EMBL" id="ASB40746.1"/>
    </source>
</evidence>
<name>A0ABN5A1R7_9FIRM</name>
<gene>
    <name evidence="5" type="ORF">ADH66_08805</name>
</gene>